<dbReference type="AlphaFoldDB" id="A0A1U9NLE5"/>
<keyword evidence="2" id="KW-1133">Transmembrane helix</keyword>
<proteinExistence type="predicted"/>
<dbReference type="EMBL" id="CP019791">
    <property type="protein sequence ID" value="AQT68390.1"/>
    <property type="molecule type" value="Genomic_DNA"/>
</dbReference>
<dbReference type="RefSeq" id="WP_146661346.1">
    <property type="nucleotide sequence ID" value="NZ_CP019791.1"/>
</dbReference>
<feature type="transmembrane region" description="Helical" evidence="2">
    <location>
        <begin position="29"/>
        <end position="47"/>
    </location>
</feature>
<gene>
    <name evidence="3" type="ORF">STSP2_01550</name>
</gene>
<dbReference type="STRING" id="1936003.STSP2_01550"/>
<protein>
    <submittedName>
        <fullName evidence="3">Uncharacterized protein</fullName>
    </submittedName>
</protein>
<name>A0A1U9NLE5_9BACT</name>
<dbReference type="KEGG" id="alus:STSP2_01550"/>
<sequence length="291" mass="32207">MNDKQGPHDIVDTTDCFEAISVFKSAKNFLFMIILICLLLTQGVFWLKEVGYIEAAPDDEPEVALLAFADTDPDPLPQPEPEQNSDQAQDDAAQDILKDTPAQIEEKARQAADQLLGETASEDQPTQEGEQVEQGDAAEETQDASEPSENRLSIIKPGKKHIIAAVKIANFILVLASVTYCLLLLMSVKISLAGRMGGLTHISRAFLCSLYFLVFLLPWQTLLPGVVTGTIYAPAELMTGWQNVDDSTGTQILYYLRFVGMWVLVLILLLNAQIRSARWSRTTLRRLGIIQ</sequence>
<feature type="region of interest" description="Disordered" evidence="1">
    <location>
        <begin position="70"/>
        <end position="91"/>
    </location>
</feature>
<dbReference type="OrthoDB" id="9853619at2"/>
<keyword evidence="2" id="KW-0472">Membrane</keyword>
<accession>A0A1U9NLE5</accession>
<evidence type="ECO:0000256" key="1">
    <source>
        <dbReference type="SAM" id="MobiDB-lite"/>
    </source>
</evidence>
<reference evidence="4" key="1">
    <citation type="submission" date="2017-02" db="EMBL/GenBank/DDBJ databases">
        <title>Comparative genomics and description of representatives of a novel lineage of planctomycetes thriving in anoxic sediments.</title>
        <authorList>
            <person name="Spring S."/>
            <person name="Bunk B."/>
            <person name="Sproer C."/>
        </authorList>
    </citation>
    <scope>NUCLEOTIDE SEQUENCE [LARGE SCALE GENOMIC DNA]</scope>
    <source>
        <strain evidence="4">ST-NAGAB-D1</strain>
    </source>
</reference>
<feature type="transmembrane region" description="Helical" evidence="2">
    <location>
        <begin position="206"/>
        <end position="232"/>
    </location>
</feature>
<evidence type="ECO:0000313" key="3">
    <source>
        <dbReference type="EMBL" id="AQT68390.1"/>
    </source>
</evidence>
<dbReference type="Proteomes" id="UP000189674">
    <property type="component" value="Chromosome"/>
</dbReference>
<organism evidence="3 4">
    <name type="scientific">Anaerohalosphaera lusitana</name>
    <dbReference type="NCBI Taxonomy" id="1936003"/>
    <lineage>
        <taxon>Bacteria</taxon>
        <taxon>Pseudomonadati</taxon>
        <taxon>Planctomycetota</taxon>
        <taxon>Phycisphaerae</taxon>
        <taxon>Sedimentisphaerales</taxon>
        <taxon>Anaerohalosphaeraceae</taxon>
        <taxon>Anaerohalosphaera</taxon>
    </lineage>
</organism>
<feature type="transmembrane region" description="Helical" evidence="2">
    <location>
        <begin position="252"/>
        <end position="272"/>
    </location>
</feature>
<evidence type="ECO:0000313" key="4">
    <source>
        <dbReference type="Proteomes" id="UP000189674"/>
    </source>
</evidence>
<keyword evidence="4" id="KW-1185">Reference proteome</keyword>
<keyword evidence="2" id="KW-0812">Transmembrane</keyword>
<evidence type="ECO:0000256" key="2">
    <source>
        <dbReference type="SAM" id="Phobius"/>
    </source>
</evidence>
<feature type="transmembrane region" description="Helical" evidence="2">
    <location>
        <begin position="162"/>
        <end position="185"/>
    </location>
</feature>
<feature type="region of interest" description="Disordered" evidence="1">
    <location>
        <begin position="119"/>
        <end position="151"/>
    </location>
</feature>
<feature type="compositionally biased region" description="Acidic residues" evidence="1">
    <location>
        <begin position="130"/>
        <end position="143"/>
    </location>
</feature>